<protein>
    <submittedName>
        <fullName evidence="1">CACTA en-spm transposon protein</fullName>
    </submittedName>
</protein>
<accession>A0A5D3E6L1</accession>
<proteinExistence type="predicted"/>
<dbReference type="Proteomes" id="UP000321947">
    <property type="component" value="Unassembled WGS sequence"/>
</dbReference>
<comment type="caution">
    <text evidence="1">The sequence shown here is derived from an EMBL/GenBank/DDBJ whole genome shotgun (WGS) entry which is preliminary data.</text>
</comment>
<organism evidence="1 2">
    <name type="scientific">Cucumis melo var. makuwa</name>
    <name type="common">Oriental melon</name>
    <dbReference type="NCBI Taxonomy" id="1194695"/>
    <lineage>
        <taxon>Eukaryota</taxon>
        <taxon>Viridiplantae</taxon>
        <taxon>Streptophyta</taxon>
        <taxon>Embryophyta</taxon>
        <taxon>Tracheophyta</taxon>
        <taxon>Spermatophyta</taxon>
        <taxon>Magnoliopsida</taxon>
        <taxon>eudicotyledons</taxon>
        <taxon>Gunneridae</taxon>
        <taxon>Pentapetalae</taxon>
        <taxon>rosids</taxon>
        <taxon>fabids</taxon>
        <taxon>Cucurbitales</taxon>
        <taxon>Cucurbitaceae</taxon>
        <taxon>Benincaseae</taxon>
        <taxon>Cucumis</taxon>
    </lineage>
</organism>
<evidence type="ECO:0000313" key="2">
    <source>
        <dbReference type="Proteomes" id="UP000321947"/>
    </source>
</evidence>
<dbReference type="AlphaFoldDB" id="A0A5D3E6L1"/>
<reference evidence="1 2" key="1">
    <citation type="submission" date="2019-08" db="EMBL/GenBank/DDBJ databases">
        <title>Draft genome sequences of two oriental melons (Cucumis melo L. var makuwa).</title>
        <authorList>
            <person name="Kwon S.-Y."/>
        </authorList>
    </citation>
    <scope>NUCLEOTIDE SEQUENCE [LARGE SCALE GENOMIC DNA]</scope>
    <source>
        <strain evidence="2">cv. Chang Bougi</strain>
        <tissue evidence="1">Leaf</tissue>
    </source>
</reference>
<evidence type="ECO:0000313" key="1">
    <source>
        <dbReference type="EMBL" id="TYK31458.1"/>
    </source>
</evidence>
<dbReference type="EMBL" id="SSTD01000141">
    <property type="protein sequence ID" value="TYK31458.1"/>
    <property type="molecule type" value="Genomic_DNA"/>
</dbReference>
<name>A0A5D3E6L1_CUCMM</name>
<sequence>MASELKRRKEEKRRRIVALAAPKLPLVVTAPRYHVVLLPFLETCAISTVRVGVLRCNQGADFDDDHPWHREAYFSTRRSLQPGDRLCVEKTFPDCCLKWTDVGREYFKVSRPTSRFVEHQMLSTFKEFRADCHRHFKNYSDLEEARPNPPYLLVGRDED</sequence>
<gene>
    <name evidence="1" type="ORF">E5676_scaffold455G007730</name>
</gene>